<keyword evidence="3" id="KW-0720">Serine protease</keyword>
<dbReference type="PANTHER" id="PTHR24252">
    <property type="entry name" value="ACROSIN-RELATED"/>
    <property type="match status" value="1"/>
</dbReference>
<evidence type="ECO:0000256" key="3">
    <source>
        <dbReference type="ARBA" id="ARBA00022825"/>
    </source>
</evidence>
<keyword evidence="4" id="KW-1015">Disulfide bond</keyword>
<dbReference type="GO" id="GO:0006508">
    <property type="term" value="P:proteolysis"/>
    <property type="evidence" value="ECO:0007669"/>
    <property type="project" value="UniProtKB-KW"/>
</dbReference>
<dbReference type="PROSITE" id="PS50240">
    <property type="entry name" value="TRYPSIN_DOM"/>
    <property type="match status" value="1"/>
</dbReference>
<dbReference type="PANTHER" id="PTHR24252:SF8">
    <property type="entry name" value="ACROSIN"/>
    <property type="match status" value="1"/>
</dbReference>
<organism evidence="6 7">
    <name type="scientific">Catharus ustulatus</name>
    <name type="common">Russet-backed thrush</name>
    <name type="synonym">Hylocichla ustulatus</name>
    <dbReference type="NCBI Taxonomy" id="91951"/>
    <lineage>
        <taxon>Eukaryota</taxon>
        <taxon>Metazoa</taxon>
        <taxon>Chordata</taxon>
        <taxon>Craniata</taxon>
        <taxon>Vertebrata</taxon>
        <taxon>Euteleostomi</taxon>
        <taxon>Archelosauria</taxon>
        <taxon>Archosauria</taxon>
        <taxon>Dinosauria</taxon>
        <taxon>Saurischia</taxon>
        <taxon>Theropoda</taxon>
        <taxon>Coelurosauria</taxon>
        <taxon>Aves</taxon>
        <taxon>Neognathae</taxon>
        <taxon>Neoaves</taxon>
        <taxon>Telluraves</taxon>
        <taxon>Australaves</taxon>
        <taxon>Passeriformes</taxon>
        <taxon>Turdidae</taxon>
        <taxon>Catharus</taxon>
    </lineage>
</organism>
<evidence type="ECO:0000256" key="1">
    <source>
        <dbReference type="ARBA" id="ARBA00022670"/>
    </source>
</evidence>
<protein>
    <recommendedName>
        <fullName evidence="5">Peptidase S1 domain-containing protein</fullName>
    </recommendedName>
</protein>
<evidence type="ECO:0000256" key="4">
    <source>
        <dbReference type="ARBA" id="ARBA00023157"/>
    </source>
</evidence>
<dbReference type="AlphaFoldDB" id="A0A8C3UFD5"/>
<keyword evidence="2" id="KW-0378">Hydrolase</keyword>
<dbReference type="SMART" id="SM00020">
    <property type="entry name" value="Tryp_SPc"/>
    <property type="match status" value="1"/>
</dbReference>
<dbReference type="Ensembl" id="ENSCUST00005013838.1">
    <property type="protein sequence ID" value="ENSCUSP00005013305.1"/>
    <property type="gene ID" value="ENSCUSG00005008549.1"/>
</dbReference>
<reference evidence="6" key="1">
    <citation type="submission" date="2020-10" db="EMBL/GenBank/DDBJ databases">
        <title>Catharus ustulatus (Swainson's thrush) genome, bCatUst1, primary haplotype v2.</title>
        <authorList>
            <person name="Delmore K."/>
            <person name="Vafadar M."/>
            <person name="Formenti G."/>
            <person name="Chow W."/>
            <person name="Pelan S."/>
            <person name="Howe K."/>
            <person name="Rhie A."/>
            <person name="Mountcastle J."/>
            <person name="Haase B."/>
            <person name="Fedrigo O."/>
            <person name="Jarvis E.D."/>
        </authorList>
    </citation>
    <scope>NUCLEOTIDE SEQUENCE [LARGE SCALE GENOMIC DNA]</scope>
</reference>
<dbReference type="Proteomes" id="UP000694563">
    <property type="component" value="Chromosome 3"/>
</dbReference>
<dbReference type="InterPro" id="IPR009003">
    <property type="entry name" value="Peptidase_S1_PA"/>
</dbReference>
<evidence type="ECO:0000256" key="2">
    <source>
        <dbReference type="ARBA" id="ARBA00022801"/>
    </source>
</evidence>
<dbReference type="SUPFAM" id="SSF50494">
    <property type="entry name" value="Trypsin-like serine proteases"/>
    <property type="match status" value="1"/>
</dbReference>
<keyword evidence="7" id="KW-1185">Reference proteome</keyword>
<dbReference type="InterPro" id="IPR001314">
    <property type="entry name" value="Peptidase_S1A"/>
</dbReference>
<feature type="domain" description="Peptidase S1" evidence="5">
    <location>
        <begin position="52"/>
        <end position="224"/>
    </location>
</feature>
<dbReference type="InterPro" id="IPR001254">
    <property type="entry name" value="Trypsin_dom"/>
</dbReference>
<dbReference type="Pfam" id="PF00089">
    <property type="entry name" value="Trypsin"/>
    <property type="match status" value="1"/>
</dbReference>
<keyword evidence="1" id="KW-0645">Protease</keyword>
<proteinExistence type="predicted"/>
<evidence type="ECO:0000259" key="5">
    <source>
        <dbReference type="PROSITE" id="PS50240"/>
    </source>
</evidence>
<dbReference type="PRINTS" id="PR00722">
    <property type="entry name" value="CHYMOTRYPSIN"/>
</dbReference>
<evidence type="ECO:0000313" key="7">
    <source>
        <dbReference type="Proteomes" id="UP000694563"/>
    </source>
</evidence>
<dbReference type="InterPro" id="IPR018114">
    <property type="entry name" value="TRYPSIN_HIS"/>
</dbReference>
<dbReference type="Gene3D" id="2.40.10.10">
    <property type="entry name" value="Trypsin-like serine proteases"/>
    <property type="match status" value="3"/>
</dbReference>
<dbReference type="GO" id="GO:0007340">
    <property type="term" value="P:acrosome reaction"/>
    <property type="evidence" value="ECO:0007669"/>
    <property type="project" value="TreeGrafter"/>
</dbReference>
<accession>A0A8C3UFD5</accession>
<dbReference type="InterPro" id="IPR043504">
    <property type="entry name" value="Peptidase_S1_PA_chymotrypsin"/>
</dbReference>
<reference evidence="6" key="2">
    <citation type="submission" date="2025-08" db="UniProtKB">
        <authorList>
            <consortium name="Ensembl"/>
        </authorList>
    </citation>
    <scope>IDENTIFICATION</scope>
</reference>
<evidence type="ECO:0000313" key="6">
    <source>
        <dbReference type="Ensembl" id="ENSCUSP00005013305.1"/>
    </source>
</evidence>
<dbReference type="GO" id="GO:0004252">
    <property type="term" value="F:serine-type endopeptidase activity"/>
    <property type="evidence" value="ECO:0007669"/>
    <property type="project" value="InterPro"/>
</dbReference>
<dbReference type="CDD" id="cd00190">
    <property type="entry name" value="Tryp_SPc"/>
    <property type="match status" value="1"/>
</dbReference>
<sequence>AKDMLAAAGIAVVAVLLHRALTWKLFSSCRWTCGLRPMVSDSTPDDYGLTRIVGGRDAKPGAWPWMVSIQHPRIPGTKHFCGGSLIRAEWVLTAAHCFDLIFNTTMVYVVIGASQLTQPGPGVQVRQIKKLVRHENYKRSDMSNDIALLELTKPVQCSPYIQLACVADPILGVSVSQENNCWIAGWGAVTAKGEFPRGIPVSAHVYDLLCPAHTHLLCAYRHWS</sequence>
<dbReference type="PROSITE" id="PS00134">
    <property type="entry name" value="TRYPSIN_HIS"/>
    <property type="match status" value="1"/>
</dbReference>
<name>A0A8C3UFD5_CATUS</name>
<dbReference type="FunFam" id="2.40.10.10:FF:000060">
    <property type="entry name" value="Acrosin"/>
    <property type="match status" value="1"/>
</dbReference>
<reference evidence="6" key="3">
    <citation type="submission" date="2025-09" db="UniProtKB">
        <authorList>
            <consortium name="Ensembl"/>
        </authorList>
    </citation>
    <scope>IDENTIFICATION</scope>
</reference>